<evidence type="ECO:0000313" key="1">
    <source>
        <dbReference type="EMBL" id="CAB4615889.1"/>
    </source>
</evidence>
<sequence>MCNVFALRKFSEFDAVLGEPSAPRFKGGNLGFDFLIIDKSTVCRVGKEHLAWLQTSLSNNLGWVDVCNADF</sequence>
<name>A0A6J6HWF2_9ZZZZ</name>
<gene>
    <name evidence="1" type="ORF">UFOPK1855_00682</name>
</gene>
<organism evidence="1">
    <name type="scientific">freshwater metagenome</name>
    <dbReference type="NCBI Taxonomy" id="449393"/>
    <lineage>
        <taxon>unclassified sequences</taxon>
        <taxon>metagenomes</taxon>
        <taxon>ecological metagenomes</taxon>
    </lineage>
</organism>
<dbReference type="AlphaFoldDB" id="A0A6J6HWF2"/>
<proteinExistence type="predicted"/>
<reference evidence="1" key="1">
    <citation type="submission" date="2020-05" db="EMBL/GenBank/DDBJ databases">
        <authorList>
            <person name="Chiriac C."/>
            <person name="Salcher M."/>
            <person name="Ghai R."/>
            <person name="Kavagutti S V."/>
        </authorList>
    </citation>
    <scope>NUCLEOTIDE SEQUENCE</scope>
</reference>
<dbReference type="EMBL" id="CAEZUW010000104">
    <property type="protein sequence ID" value="CAB4615889.1"/>
    <property type="molecule type" value="Genomic_DNA"/>
</dbReference>
<accession>A0A6J6HWF2</accession>
<protein>
    <submittedName>
        <fullName evidence="1">Unannotated protein</fullName>
    </submittedName>
</protein>